<dbReference type="GO" id="GO:0098542">
    <property type="term" value="P:defense response to other organism"/>
    <property type="evidence" value="ECO:0007669"/>
    <property type="project" value="TreeGrafter"/>
</dbReference>
<feature type="domain" description="Disease resistance N-terminal" evidence="7">
    <location>
        <begin position="20"/>
        <end position="93"/>
    </location>
</feature>
<keyword evidence="2" id="KW-0677">Repeat</keyword>
<dbReference type="InterPro" id="IPR027417">
    <property type="entry name" value="P-loop_NTPase"/>
</dbReference>
<dbReference type="InterPro" id="IPR002182">
    <property type="entry name" value="NB-ARC"/>
</dbReference>
<dbReference type="OrthoDB" id="3429988at2759"/>
<dbReference type="EMBL" id="WJXA01000005">
    <property type="protein sequence ID" value="KAF7142576.1"/>
    <property type="molecule type" value="Genomic_DNA"/>
</dbReference>
<keyword evidence="5" id="KW-0067">ATP-binding</keyword>
<dbReference type="InterPro" id="IPR044974">
    <property type="entry name" value="Disease_R_plants"/>
</dbReference>
<organism evidence="9 10">
    <name type="scientific">Rhododendron simsii</name>
    <name type="common">Sims's rhododendron</name>
    <dbReference type="NCBI Taxonomy" id="118357"/>
    <lineage>
        <taxon>Eukaryota</taxon>
        <taxon>Viridiplantae</taxon>
        <taxon>Streptophyta</taxon>
        <taxon>Embryophyta</taxon>
        <taxon>Tracheophyta</taxon>
        <taxon>Spermatophyta</taxon>
        <taxon>Magnoliopsida</taxon>
        <taxon>eudicotyledons</taxon>
        <taxon>Gunneridae</taxon>
        <taxon>Pentapetalae</taxon>
        <taxon>asterids</taxon>
        <taxon>Ericales</taxon>
        <taxon>Ericaceae</taxon>
        <taxon>Ericoideae</taxon>
        <taxon>Rhodoreae</taxon>
        <taxon>Rhododendron</taxon>
    </lineage>
</organism>
<keyword evidence="1" id="KW-0433">Leucine-rich repeat</keyword>
<dbReference type="InterPro" id="IPR055414">
    <property type="entry name" value="LRR_R13L4/SHOC2-like"/>
</dbReference>
<name>A0A834GWU5_RHOSS</name>
<dbReference type="GO" id="GO:0043531">
    <property type="term" value="F:ADP binding"/>
    <property type="evidence" value="ECO:0007669"/>
    <property type="project" value="InterPro"/>
</dbReference>
<dbReference type="CDD" id="cd14798">
    <property type="entry name" value="RX-CC_like"/>
    <property type="match status" value="1"/>
</dbReference>
<dbReference type="PRINTS" id="PR00364">
    <property type="entry name" value="DISEASERSIST"/>
</dbReference>
<feature type="domain" description="NB-ARC" evidence="6">
    <location>
        <begin position="171"/>
        <end position="334"/>
    </location>
</feature>
<reference evidence="9" key="1">
    <citation type="submission" date="2019-11" db="EMBL/GenBank/DDBJ databases">
        <authorList>
            <person name="Liu Y."/>
            <person name="Hou J."/>
            <person name="Li T.-Q."/>
            <person name="Guan C.-H."/>
            <person name="Wu X."/>
            <person name="Wu H.-Z."/>
            <person name="Ling F."/>
            <person name="Zhang R."/>
            <person name="Shi X.-G."/>
            <person name="Ren J.-P."/>
            <person name="Chen E.-F."/>
            <person name="Sun J.-M."/>
        </authorList>
    </citation>
    <scope>NUCLEOTIDE SEQUENCE</scope>
    <source>
        <strain evidence="9">Adult_tree_wgs_1</strain>
        <tissue evidence="9">Leaves</tissue>
    </source>
</reference>
<dbReference type="Gene3D" id="1.20.5.4130">
    <property type="match status" value="1"/>
</dbReference>
<dbReference type="GO" id="GO:0005524">
    <property type="term" value="F:ATP binding"/>
    <property type="evidence" value="ECO:0007669"/>
    <property type="project" value="UniProtKB-KW"/>
</dbReference>
<dbReference type="Pfam" id="PF18052">
    <property type="entry name" value="Rx_N"/>
    <property type="match status" value="1"/>
</dbReference>
<keyword evidence="3" id="KW-0547">Nucleotide-binding</keyword>
<dbReference type="InterPro" id="IPR041118">
    <property type="entry name" value="Rx_N"/>
</dbReference>
<evidence type="ECO:0000313" key="10">
    <source>
        <dbReference type="Proteomes" id="UP000626092"/>
    </source>
</evidence>
<sequence length="745" mass="85952">MAEATILGIIAKISGEIAVSRIIKESSRLSRLREDLIWIETEMRRIQSYLEDAEAKQFRTKGVSNFIREIQDLAYDVEDIIDTYFAKISLMSRTRWKRLLDFRNMRIAHGFVKEVEGIRKRVEDIKNSRQTFGIDEYRRSCEEDTWDPRQSFPHLDEPNVVGFDDLIKVLVLKVLDEDSHHRVVSIVGFPGLGKTTLARKVYNSARQSKVYNSDRQRFDCAAWICVSKSPNEKKLFRDIAGQVGLEKEKIEHNVETNLSEFLSRKRYVIVIDDIWHTRAWDALKIGLPTNSENGSRIVLTSRHTDVGVHIGGPNSVLLLEPLDQETSRRLFYKLIVDDLKNICKTQDPPQLKKIGEQILERCGGVPLAIVLAAALKVRRVTFHGSDINHRPALYLKTSTLRAVFCFVGFFKAYKNLLHDSKFLQVLRFEKVYIPRRSLIEICNLRQLTYLKLGSPESNGLFLELPYAITNLKSLLTLDVQQFVGAYLPNVIWSMKQLRHILLPTYCTSRPFCWVNLDVFHPVESSLLNLQTFYGLPGHLFKADWLHKLSSLKTLQVNYVNKGIIGVLLDAAPVSHKLEELSLVGLHKFEISFSEHYVYQPPDFISLNFSRYENLSELLIEAVRLNELPHEKLPPNISKLILVRTHLMTDPTEALKKLQKLKFLKLGDKSYSGKKLVCSGKRGNFPQLEVMEIVHLPNLERVVVDEGGMPRLRDFCIVDCRPETQIPYRMRNVMRTVKTNESYWYA</sequence>
<evidence type="ECO:0000256" key="1">
    <source>
        <dbReference type="ARBA" id="ARBA00022614"/>
    </source>
</evidence>
<gene>
    <name evidence="9" type="ORF">RHSIM_Rhsim05G0154300</name>
</gene>
<dbReference type="Pfam" id="PF00931">
    <property type="entry name" value="NB-ARC"/>
    <property type="match status" value="1"/>
</dbReference>
<protein>
    <recommendedName>
        <fullName evidence="11">AAA+ ATPase domain-containing protein</fullName>
    </recommendedName>
</protein>
<dbReference type="PANTHER" id="PTHR23155:SF1238">
    <property type="entry name" value="TOMV SUSCEPTIBLE PROTEIN TM-2"/>
    <property type="match status" value="1"/>
</dbReference>
<dbReference type="PANTHER" id="PTHR23155">
    <property type="entry name" value="DISEASE RESISTANCE PROTEIN RP"/>
    <property type="match status" value="1"/>
</dbReference>
<keyword evidence="4" id="KW-0611">Plant defense</keyword>
<evidence type="ECO:0000256" key="4">
    <source>
        <dbReference type="ARBA" id="ARBA00022821"/>
    </source>
</evidence>
<evidence type="ECO:0000313" key="9">
    <source>
        <dbReference type="EMBL" id="KAF7142576.1"/>
    </source>
</evidence>
<dbReference type="InterPro" id="IPR032675">
    <property type="entry name" value="LRR_dom_sf"/>
</dbReference>
<evidence type="ECO:0000256" key="3">
    <source>
        <dbReference type="ARBA" id="ARBA00022741"/>
    </source>
</evidence>
<evidence type="ECO:0000256" key="2">
    <source>
        <dbReference type="ARBA" id="ARBA00022737"/>
    </source>
</evidence>
<evidence type="ECO:0000256" key="5">
    <source>
        <dbReference type="ARBA" id="ARBA00022840"/>
    </source>
</evidence>
<dbReference type="AlphaFoldDB" id="A0A834GWU5"/>
<evidence type="ECO:0000259" key="8">
    <source>
        <dbReference type="Pfam" id="PF23598"/>
    </source>
</evidence>
<dbReference type="SUPFAM" id="SSF52540">
    <property type="entry name" value="P-loop containing nucleoside triphosphate hydrolases"/>
    <property type="match status" value="1"/>
</dbReference>
<dbReference type="Gene3D" id="3.40.50.300">
    <property type="entry name" value="P-loop containing nucleotide triphosphate hydrolases"/>
    <property type="match status" value="1"/>
</dbReference>
<keyword evidence="10" id="KW-1185">Reference proteome</keyword>
<feature type="domain" description="Disease resistance R13L4/SHOC-2-like LRR" evidence="8">
    <location>
        <begin position="410"/>
        <end position="716"/>
    </location>
</feature>
<dbReference type="FunFam" id="3.40.50.300:FF:001091">
    <property type="entry name" value="Probable disease resistance protein At1g61300"/>
    <property type="match status" value="1"/>
</dbReference>
<accession>A0A834GWU5</accession>
<dbReference type="InterPro" id="IPR038005">
    <property type="entry name" value="RX-like_CC"/>
</dbReference>
<proteinExistence type="predicted"/>
<dbReference type="InterPro" id="IPR042197">
    <property type="entry name" value="Apaf_helical"/>
</dbReference>
<evidence type="ECO:0008006" key="11">
    <source>
        <dbReference type="Google" id="ProtNLM"/>
    </source>
</evidence>
<dbReference type="Gene3D" id="1.10.8.430">
    <property type="entry name" value="Helical domain of apoptotic protease-activating factors"/>
    <property type="match status" value="1"/>
</dbReference>
<evidence type="ECO:0000259" key="6">
    <source>
        <dbReference type="Pfam" id="PF00931"/>
    </source>
</evidence>
<dbReference type="Gene3D" id="3.80.10.10">
    <property type="entry name" value="Ribonuclease Inhibitor"/>
    <property type="match status" value="1"/>
</dbReference>
<evidence type="ECO:0000259" key="7">
    <source>
        <dbReference type="Pfam" id="PF18052"/>
    </source>
</evidence>
<dbReference type="SUPFAM" id="SSF52058">
    <property type="entry name" value="L domain-like"/>
    <property type="match status" value="1"/>
</dbReference>
<dbReference type="Pfam" id="PF23598">
    <property type="entry name" value="LRR_14"/>
    <property type="match status" value="1"/>
</dbReference>
<comment type="caution">
    <text evidence="9">The sequence shown here is derived from an EMBL/GenBank/DDBJ whole genome shotgun (WGS) entry which is preliminary data.</text>
</comment>
<dbReference type="Proteomes" id="UP000626092">
    <property type="component" value="Unassembled WGS sequence"/>
</dbReference>